<protein>
    <submittedName>
        <fullName evidence="1">Uncharacterized protein</fullName>
    </submittedName>
</protein>
<reference evidence="1" key="1">
    <citation type="journal article" date="2015" name="Nature">
        <title>Complex archaea that bridge the gap between prokaryotes and eukaryotes.</title>
        <authorList>
            <person name="Spang A."/>
            <person name="Saw J.H."/>
            <person name="Jorgensen S.L."/>
            <person name="Zaremba-Niedzwiedzka K."/>
            <person name="Martijn J."/>
            <person name="Lind A.E."/>
            <person name="van Eijk R."/>
            <person name="Schleper C."/>
            <person name="Guy L."/>
            <person name="Ettema T.J."/>
        </authorList>
    </citation>
    <scope>NUCLEOTIDE SEQUENCE</scope>
</reference>
<dbReference type="AlphaFoldDB" id="A0A0F9WPH6"/>
<accession>A0A0F9WPH6</accession>
<evidence type="ECO:0000313" key="1">
    <source>
        <dbReference type="EMBL" id="KKN80623.1"/>
    </source>
</evidence>
<proteinExistence type="predicted"/>
<gene>
    <name evidence="1" type="ORF">LCGC14_0327150</name>
</gene>
<organism evidence="1">
    <name type="scientific">marine sediment metagenome</name>
    <dbReference type="NCBI Taxonomy" id="412755"/>
    <lineage>
        <taxon>unclassified sequences</taxon>
        <taxon>metagenomes</taxon>
        <taxon>ecological metagenomes</taxon>
    </lineage>
</organism>
<dbReference type="EMBL" id="LAZR01000227">
    <property type="protein sequence ID" value="KKN80623.1"/>
    <property type="molecule type" value="Genomic_DNA"/>
</dbReference>
<sequence length="129" mass="14166">MLAPAEITKGFSAERVSAALKRAASKAPHRRQWIDEQADALDILPDTFESYFYAKTTPGLDAFQKMVAHFGPEFASEVLRPTGVVCIKASDLEIIESGELLKALRLLIPQLRGVLEDAETAAQLKVVKK</sequence>
<name>A0A0F9WPH6_9ZZZZ</name>
<comment type="caution">
    <text evidence="1">The sequence shown here is derived from an EMBL/GenBank/DDBJ whole genome shotgun (WGS) entry which is preliminary data.</text>
</comment>